<dbReference type="PANTHER" id="PTHR12137">
    <property type="entry name" value="CARBOHYDRATE SULFOTRANSFERASE"/>
    <property type="match status" value="1"/>
</dbReference>
<keyword evidence="3 9" id="KW-0808">Transferase</keyword>
<keyword evidence="11" id="KW-1185">Reference proteome</keyword>
<keyword evidence="5" id="KW-1133">Transmembrane helix</keyword>
<dbReference type="InterPro" id="IPR018011">
    <property type="entry name" value="Carb_sulfotrans_8-10"/>
</dbReference>
<dbReference type="GO" id="GO:0008146">
    <property type="term" value="F:sulfotransferase activity"/>
    <property type="evidence" value="ECO:0007669"/>
    <property type="project" value="InterPro"/>
</dbReference>
<dbReference type="EC" id="2.8.2.-" evidence="9"/>
<comment type="subcellular location">
    <subcellularLocation>
        <location evidence="1 9">Golgi apparatus membrane</location>
        <topology evidence="1 9">Single-pass type II membrane protein</topology>
    </subcellularLocation>
</comment>
<evidence type="ECO:0000256" key="6">
    <source>
        <dbReference type="ARBA" id="ARBA00023034"/>
    </source>
</evidence>
<dbReference type="PANTHER" id="PTHR12137:SF54">
    <property type="entry name" value="CARBOHYDRATE SULFOTRANSFERASE"/>
    <property type="match status" value="1"/>
</dbReference>
<dbReference type="OMA" id="RWRHSNG"/>
<dbReference type="GO" id="GO:0000139">
    <property type="term" value="C:Golgi membrane"/>
    <property type="evidence" value="ECO:0007669"/>
    <property type="project" value="UniProtKB-SubCell"/>
</dbReference>
<comment type="caution">
    <text evidence="10">The sequence shown here is derived from an EMBL/GenBank/DDBJ whole genome shotgun (WGS) entry which is preliminary data.</text>
</comment>
<reference evidence="10 11" key="1">
    <citation type="journal article" date="2020" name="Cell">
        <title>Large-Scale Comparative Analyses of Tick Genomes Elucidate Their Genetic Diversity and Vector Capacities.</title>
        <authorList>
            <consortium name="Tick Genome and Microbiome Consortium (TIGMIC)"/>
            <person name="Jia N."/>
            <person name="Wang J."/>
            <person name="Shi W."/>
            <person name="Du L."/>
            <person name="Sun Y."/>
            <person name="Zhan W."/>
            <person name="Jiang J.F."/>
            <person name="Wang Q."/>
            <person name="Zhang B."/>
            <person name="Ji P."/>
            <person name="Bell-Sakyi L."/>
            <person name="Cui X.M."/>
            <person name="Yuan T.T."/>
            <person name="Jiang B.G."/>
            <person name="Yang W.F."/>
            <person name="Lam T.T."/>
            <person name="Chang Q.C."/>
            <person name="Ding S.J."/>
            <person name="Wang X.J."/>
            <person name="Zhu J.G."/>
            <person name="Ruan X.D."/>
            <person name="Zhao L."/>
            <person name="Wei J.T."/>
            <person name="Ye R.Z."/>
            <person name="Que T.C."/>
            <person name="Du C.H."/>
            <person name="Zhou Y.H."/>
            <person name="Cheng J.X."/>
            <person name="Dai P.F."/>
            <person name="Guo W.B."/>
            <person name="Han X.H."/>
            <person name="Huang E.J."/>
            <person name="Li L.F."/>
            <person name="Wei W."/>
            <person name="Gao Y.C."/>
            <person name="Liu J.Z."/>
            <person name="Shao H.Z."/>
            <person name="Wang X."/>
            <person name="Wang C.C."/>
            <person name="Yang T.C."/>
            <person name="Huo Q.B."/>
            <person name="Li W."/>
            <person name="Chen H.Y."/>
            <person name="Chen S.E."/>
            <person name="Zhou L.G."/>
            <person name="Ni X.B."/>
            <person name="Tian J.H."/>
            <person name="Sheng Y."/>
            <person name="Liu T."/>
            <person name="Pan Y.S."/>
            <person name="Xia L.Y."/>
            <person name="Li J."/>
            <person name="Zhao F."/>
            <person name="Cao W.C."/>
        </authorList>
    </citation>
    <scope>NUCLEOTIDE SEQUENCE [LARGE SCALE GENOMIC DNA]</scope>
    <source>
        <strain evidence="10">HaeL-2018</strain>
    </source>
</reference>
<evidence type="ECO:0000256" key="8">
    <source>
        <dbReference type="ARBA" id="ARBA00023180"/>
    </source>
</evidence>
<evidence type="ECO:0000256" key="5">
    <source>
        <dbReference type="ARBA" id="ARBA00022989"/>
    </source>
</evidence>
<keyword evidence="6 9" id="KW-0333">Golgi apparatus</keyword>
<dbReference type="Proteomes" id="UP000821853">
    <property type="component" value="Chromosome 8"/>
</dbReference>
<evidence type="ECO:0000313" key="11">
    <source>
        <dbReference type="Proteomes" id="UP000821853"/>
    </source>
</evidence>
<dbReference type="VEuPathDB" id="VectorBase:HLOH_047120"/>
<proteinExistence type="inferred from homology"/>
<evidence type="ECO:0000256" key="2">
    <source>
        <dbReference type="ARBA" id="ARBA00006339"/>
    </source>
</evidence>
<dbReference type="OrthoDB" id="2019940at2759"/>
<comment type="similarity">
    <text evidence="2 9">Belongs to the sulfotransferase 2 family.</text>
</comment>
<sequence>MTYPTIRKILKARNRTTFRPGWHALTPCARSTPTSYGQTQLMTEQAGIASTAEGMCVPFIWSRGDRFGFCPIPKAATSSLKTLILEAERIKDPGDNADEIFLEFKKRFPSVLPCPHWDKKLGSEYGKLIIVRHPFERLVSAYVDKIRTTDPFIPGAKAMYKHGFVGKGPNGTFTFSEFVSNILKEPVEKWDEHWAPFTTRCRPCSMRYNVIAKVETLDQDLKTLLPRIGLQRWTFPARNVKTRSNESSRKEFSHYISELPRQQLLQLHAIYMYDFELFGYKLAGYTDPVL</sequence>
<evidence type="ECO:0000256" key="1">
    <source>
        <dbReference type="ARBA" id="ARBA00004323"/>
    </source>
</evidence>
<evidence type="ECO:0000256" key="3">
    <source>
        <dbReference type="ARBA" id="ARBA00022679"/>
    </source>
</evidence>
<gene>
    <name evidence="10" type="ORF">HPB48_021356</name>
</gene>
<name>A0A9J6H1G8_HAELO</name>
<keyword evidence="8 9" id="KW-0325">Glycoprotein</keyword>
<dbReference type="InterPro" id="IPR005331">
    <property type="entry name" value="Sulfotransferase"/>
</dbReference>
<dbReference type="GO" id="GO:0016051">
    <property type="term" value="P:carbohydrate biosynthetic process"/>
    <property type="evidence" value="ECO:0007669"/>
    <property type="project" value="InterPro"/>
</dbReference>
<dbReference type="Pfam" id="PF03567">
    <property type="entry name" value="Sulfotransfer_2"/>
    <property type="match status" value="1"/>
</dbReference>
<dbReference type="AlphaFoldDB" id="A0A9J6H1G8"/>
<protein>
    <recommendedName>
        <fullName evidence="9">Carbohydrate sulfotransferase</fullName>
        <ecNumber evidence="9">2.8.2.-</ecNumber>
    </recommendedName>
</protein>
<keyword evidence="4" id="KW-0812">Transmembrane</keyword>
<keyword evidence="7" id="KW-0472">Membrane</keyword>
<dbReference type="EMBL" id="JABSTR010000010">
    <property type="protein sequence ID" value="KAH9380825.1"/>
    <property type="molecule type" value="Genomic_DNA"/>
</dbReference>
<organism evidence="10 11">
    <name type="scientific">Haemaphysalis longicornis</name>
    <name type="common">Bush tick</name>
    <dbReference type="NCBI Taxonomy" id="44386"/>
    <lineage>
        <taxon>Eukaryota</taxon>
        <taxon>Metazoa</taxon>
        <taxon>Ecdysozoa</taxon>
        <taxon>Arthropoda</taxon>
        <taxon>Chelicerata</taxon>
        <taxon>Arachnida</taxon>
        <taxon>Acari</taxon>
        <taxon>Parasitiformes</taxon>
        <taxon>Ixodida</taxon>
        <taxon>Ixodoidea</taxon>
        <taxon>Ixodidae</taxon>
        <taxon>Haemaphysalinae</taxon>
        <taxon>Haemaphysalis</taxon>
    </lineage>
</organism>
<evidence type="ECO:0000256" key="4">
    <source>
        <dbReference type="ARBA" id="ARBA00022692"/>
    </source>
</evidence>
<accession>A0A9J6H1G8</accession>
<evidence type="ECO:0000256" key="7">
    <source>
        <dbReference type="ARBA" id="ARBA00023136"/>
    </source>
</evidence>
<keyword evidence="9" id="KW-0119">Carbohydrate metabolism</keyword>
<evidence type="ECO:0000256" key="9">
    <source>
        <dbReference type="RuleBase" id="RU364020"/>
    </source>
</evidence>
<evidence type="ECO:0000313" key="10">
    <source>
        <dbReference type="EMBL" id="KAH9380825.1"/>
    </source>
</evidence>
<keyword evidence="9" id="KW-0735">Signal-anchor</keyword>